<accession>A0A2N0VEA7</accession>
<organism evidence="2 3">
    <name type="scientific">Rhodohalobacter barkolensis</name>
    <dbReference type="NCBI Taxonomy" id="2053187"/>
    <lineage>
        <taxon>Bacteria</taxon>
        <taxon>Pseudomonadati</taxon>
        <taxon>Balneolota</taxon>
        <taxon>Balneolia</taxon>
        <taxon>Balneolales</taxon>
        <taxon>Balneolaceae</taxon>
        <taxon>Rhodohalobacter</taxon>
    </lineage>
</organism>
<proteinExistence type="predicted"/>
<name>A0A2N0VEA7_9BACT</name>
<dbReference type="Gene3D" id="3.40.630.30">
    <property type="match status" value="1"/>
</dbReference>
<dbReference type="EMBL" id="PISP01000006">
    <property type="protein sequence ID" value="PKD42522.1"/>
    <property type="molecule type" value="Genomic_DNA"/>
</dbReference>
<dbReference type="Pfam" id="PF14542">
    <property type="entry name" value="Acetyltransf_CG"/>
    <property type="match status" value="1"/>
</dbReference>
<dbReference type="InterPro" id="IPR016181">
    <property type="entry name" value="Acyl_CoA_acyltransferase"/>
</dbReference>
<comment type="caution">
    <text evidence="2">The sequence shown here is derived from an EMBL/GenBank/DDBJ whole genome shotgun (WGS) entry which is preliminary data.</text>
</comment>
<dbReference type="PROSITE" id="PS51729">
    <property type="entry name" value="GNAT_YJDJ"/>
    <property type="match status" value="1"/>
</dbReference>
<feature type="domain" description="N-acetyltransferase" evidence="1">
    <location>
        <begin position="5"/>
        <end position="91"/>
    </location>
</feature>
<dbReference type="GO" id="GO:0016740">
    <property type="term" value="F:transferase activity"/>
    <property type="evidence" value="ECO:0007669"/>
    <property type="project" value="UniProtKB-KW"/>
</dbReference>
<dbReference type="AlphaFoldDB" id="A0A2N0VEA7"/>
<protein>
    <submittedName>
        <fullName evidence="2">N-acetyltransferase</fullName>
    </submittedName>
</protein>
<dbReference type="PANTHER" id="PTHR31435:SF10">
    <property type="entry name" value="BSR4717 PROTEIN"/>
    <property type="match status" value="1"/>
</dbReference>
<dbReference type="SUPFAM" id="SSF55729">
    <property type="entry name" value="Acyl-CoA N-acyltransferases (Nat)"/>
    <property type="match status" value="1"/>
</dbReference>
<dbReference type="PANTHER" id="PTHR31435">
    <property type="entry name" value="PROTEIN NATD1"/>
    <property type="match status" value="1"/>
</dbReference>
<sequence length="96" mass="11130">MAEVINNKEKNRYELKLDGHTAIAEYILNKQGVLFFTHTEVPKDLEGEGVASKLMESAFDDAEERGLKIAPICPFVKSYIQRHPEWKRLLAEEHRF</sequence>
<keyword evidence="2" id="KW-0808">Transferase</keyword>
<dbReference type="OrthoDB" id="1120671at2"/>
<dbReference type="InterPro" id="IPR031165">
    <property type="entry name" value="GNAT_YJDJ"/>
</dbReference>
<dbReference type="Proteomes" id="UP000233398">
    <property type="component" value="Unassembled WGS sequence"/>
</dbReference>
<evidence type="ECO:0000313" key="2">
    <source>
        <dbReference type="EMBL" id="PKD42522.1"/>
    </source>
</evidence>
<evidence type="ECO:0000259" key="1">
    <source>
        <dbReference type="PROSITE" id="PS51729"/>
    </source>
</evidence>
<evidence type="ECO:0000313" key="3">
    <source>
        <dbReference type="Proteomes" id="UP000233398"/>
    </source>
</evidence>
<dbReference type="InterPro" id="IPR045057">
    <property type="entry name" value="Gcn5-rel_NAT"/>
</dbReference>
<dbReference type="RefSeq" id="WP_101074207.1">
    <property type="nucleotide sequence ID" value="NZ_PISP01000006.1"/>
</dbReference>
<gene>
    <name evidence="2" type="ORF">CWD77_14005</name>
</gene>
<reference evidence="2 3" key="1">
    <citation type="submission" date="2017-11" db="EMBL/GenBank/DDBJ databases">
        <title>Rhodohalobacter 15182 sp. nov., isolated from a salt lake.</title>
        <authorList>
            <person name="Han S."/>
        </authorList>
    </citation>
    <scope>NUCLEOTIDE SEQUENCE [LARGE SCALE GENOMIC DNA]</scope>
    <source>
        <strain evidence="2 3">15182</strain>
    </source>
</reference>
<keyword evidence="3" id="KW-1185">Reference proteome</keyword>